<dbReference type="OrthoDB" id="2688210at2759"/>
<feature type="region of interest" description="Disordered" evidence="2">
    <location>
        <begin position="379"/>
        <end position="415"/>
    </location>
</feature>
<evidence type="ECO:0000313" key="3">
    <source>
        <dbReference type="EMBL" id="TEB25866.1"/>
    </source>
</evidence>
<dbReference type="STRING" id="71717.A0A4Y7SVG3"/>
<accession>A0A4Y7SVG3</accession>
<evidence type="ECO:0000313" key="4">
    <source>
        <dbReference type="Proteomes" id="UP000298030"/>
    </source>
</evidence>
<reference evidence="3 4" key="1">
    <citation type="journal article" date="2019" name="Nat. Ecol. Evol.">
        <title>Megaphylogeny resolves global patterns of mushroom evolution.</title>
        <authorList>
            <person name="Varga T."/>
            <person name="Krizsan K."/>
            <person name="Foldi C."/>
            <person name="Dima B."/>
            <person name="Sanchez-Garcia M."/>
            <person name="Sanchez-Ramirez S."/>
            <person name="Szollosi G.J."/>
            <person name="Szarkandi J.G."/>
            <person name="Papp V."/>
            <person name="Albert L."/>
            <person name="Andreopoulos W."/>
            <person name="Angelini C."/>
            <person name="Antonin V."/>
            <person name="Barry K.W."/>
            <person name="Bougher N.L."/>
            <person name="Buchanan P."/>
            <person name="Buyck B."/>
            <person name="Bense V."/>
            <person name="Catcheside P."/>
            <person name="Chovatia M."/>
            <person name="Cooper J."/>
            <person name="Damon W."/>
            <person name="Desjardin D."/>
            <person name="Finy P."/>
            <person name="Geml J."/>
            <person name="Haridas S."/>
            <person name="Hughes K."/>
            <person name="Justo A."/>
            <person name="Karasinski D."/>
            <person name="Kautmanova I."/>
            <person name="Kiss B."/>
            <person name="Kocsube S."/>
            <person name="Kotiranta H."/>
            <person name="LaButti K.M."/>
            <person name="Lechner B.E."/>
            <person name="Liimatainen K."/>
            <person name="Lipzen A."/>
            <person name="Lukacs Z."/>
            <person name="Mihaltcheva S."/>
            <person name="Morgado L.N."/>
            <person name="Niskanen T."/>
            <person name="Noordeloos M.E."/>
            <person name="Ohm R.A."/>
            <person name="Ortiz-Santana B."/>
            <person name="Ovrebo C."/>
            <person name="Racz N."/>
            <person name="Riley R."/>
            <person name="Savchenko A."/>
            <person name="Shiryaev A."/>
            <person name="Soop K."/>
            <person name="Spirin V."/>
            <person name="Szebenyi C."/>
            <person name="Tomsovsky M."/>
            <person name="Tulloss R.E."/>
            <person name="Uehling J."/>
            <person name="Grigoriev I.V."/>
            <person name="Vagvolgyi C."/>
            <person name="Papp T."/>
            <person name="Martin F.M."/>
            <person name="Miettinen O."/>
            <person name="Hibbett D.S."/>
            <person name="Nagy L.G."/>
        </authorList>
    </citation>
    <scope>NUCLEOTIDE SEQUENCE [LARGE SCALE GENOMIC DNA]</scope>
    <source>
        <strain evidence="3 4">FP101781</strain>
    </source>
</reference>
<dbReference type="Proteomes" id="UP000298030">
    <property type="component" value="Unassembled WGS sequence"/>
</dbReference>
<dbReference type="EMBL" id="QPFP01000053">
    <property type="protein sequence ID" value="TEB25866.1"/>
    <property type="molecule type" value="Genomic_DNA"/>
</dbReference>
<organism evidence="3 4">
    <name type="scientific">Coprinellus micaceus</name>
    <name type="common">Glistening ink-cap mushroom</name>
    <name type="synonym">Coprinus micaceus</name>
    <dbReference type="NCBI Taxonomy" id="71717"/>
    <lineage>
        <taxon>Eukaryota</taxon>
        <taxon>Fungi</taxon>
        <taxon>Dikarya</taxon>
        <taxon>Basidiomycota</taxon>
        <taxon>Agaricomycotina</taxon>
        <taxon>Agaricomycetes</taxon>
        <taxon>Agaricomycetidae</taxon>
        <taxon>Agaricales</taxon>
        <taxon>Agaricineae</taxon>
        <taxon>Psathyrellaceae</taxon>
        <taxon>Coprinellus</taxon>
    </lineage>
</organism>
<protein>
    <submittedName>
        <fullName evidence="3">Uncharacterized protein</fullName>
    </submittedName>
</protein>
<proteinExistence type="predicted"/>
<keyword evidence="1" id="KW-0175">Coiled coil</keyword>
<gene>
    <name evidence="3" type="ORF">FA13DRAFT_1777266</name>
</gene>
<name>A0A4Y7SVG3_COPMI</name>
<evidence type="ECO:0000256" key="1">
    <source>
        <dbReference type="SAM" id="Coils"/>
    </source>
</evidence>
<evidence type="ECO:0000256" key="2">
    <source>
        <dbReference type="SAM" id="MobiDB-lite"/>
    </source>
</evidence>
<feature type="coiled-coil region" evidence="1">
    <location>
        <begin position="49"/>
        <end position="97"/>
    </location>
</feature>
<sequence>MQVMNNPYLEECPDFSGDAYQAQRQRLVAAGMSETDAIDFLKSSWTAVNDEAKERWDQLRHEHQLAEAEEARLAGEAQALKEAVEHEERDAQVAEDRKKNRAKFIPMEVGAKMPNIDPIYSTATYMAKLRKGEYQELWLTTPQGMCYLLKSLGTSTAPQAWSLSTGKDGKVKVVASDELKLSNVLVRDEDLLWEDFLSALILLIKAMKEAEWPQDRIEMFSRLAGNIQSDPYATSLDTTGCDKRALIIYVAHQRRAWHTMALCEQSLPNLSILDETALARAWEEAFRMLRQTNFRQTDTDRIPSRIGYGLALSYPGIILGDHYLYKAASTTKVVRSGANTMDITLGTRTDTRVPHPLGFWQRLEARVFRPAQAARHTQPAPYAWGDTPTTSANARRCQRGTESTPRSPSAGEGVTTSSHVHLSSVSLRWHIVLGSSLIFLGLLARRRYESCGGLVVYYRSIVLEELGGVGSVEVAKRD</sequence>
<keyword evidence="4" id="KW-1185">Reference proteome</keyword>
<dbReference type="AlphaFoldDB" id="A0A4Y7SVG3"/>
<comment type="caution">
    <text evidence="3">The sequence shown here is derived from an EMBL/GenBank/DDBJ whole genome shotgun (WGS) entry which is preliminary data.</text>
</comment>